<accession>A0A2T7PL49</accession>
<reference evidence="1 2" key="1">
    <citation type="submission" date="2018-04" db="EMBL/GenBank/DDBJ databases">
        <title>The genome of golden apple snail Pomacea canaliculata provides insight into stress tolerance and invasive adaptation.</title>
        <authorList>
            <person name="Liu C."/>
            <person name="Liu B."/>
            <person name="Ren Y."/>
            <person name="Zhang Y."/>
            <person name="Wang H."/>
            <person name="Li S."/>
            <person name="Jiang F."/>
            <person name="Yin L."/>
            <person name="Zhang G."/>
            <person name="Qian W."/>
            <person name="Fan W."/>
        </authorList>
    </citation>
    <scope>NUCLEOTIDE SEQUENCE [LARGE SCALE GENOMIC DNA]</scope>
    <source>
        <strain evidence="1">SZHN2017</strain>
        <tissue evidence="1">Muscle</tissue>
    </source>
</reference>
<dbReference type="AlphaFoldDB" id="A0A2T7PL49"/>
<evidence type="ECO:0000313" key="1">
    <source>
        <dbReference type="EMBL" id="PVD34122.1"/>
    </source>
</evidence>
<proteinExistence type="predicted"/>
<dbReference type="EMBL" id="PZQS01000003">
    <property type="protein sequence ID" value="PVD34122.1"/>
    <property type="molecule type" value="Genomic_DNA"/>
</dbReference>
<gene>
    <name evidence="1" type="ORF">C0Q70_05385</name>
</gene>
<evidence type="ECO:0000313" key="2">
    <source>
        <dbReference type="Proteomes" id="UP000245119"/>
    </source>
</evidence>
<keyword evidence="2" id="KW-1185">Reference proteome</keyword>
<name>A0A2T7PL49_POMCA</name>
<protein>
    <submittedName>
        <fullName evidence="1">Uncharacterized protein</fullName>
    </submittedName>
</protein>
<sequence length="128" mass="14265">MHSLDTWTLTVSSRNQVGAAQTQDEQFIEVRVAGLTHNLEWHTFQTKSCNNRYDSSGRHGNENLQQQDIDVGIQQDECRSSAQRIPRACTSLVQQHAAGVSARSPLLRTITDTRDTLLRLVDSSGIST</sequence>
<organism evidence="1 2">
    <name type="scientific">Pomacea canaliculata</name>
    <name type="common">Golden apple snail</name>
    <dbReference type="NCBI Taxonomy" id="400727"/>
    <lineage>
        <taxon>Eukaryota</taxon>
        <taxon>Metazoa</taxon>
        <taxon>Spiralia</taxon>
        <taxon>Lophotrochozoa</taxon>
        <taxon>Mollusca</taxon>
        <taxon>Gastropoda</taxon>
        <taxon>Caenogastropoda</taxon>
        <taxon>Architaenioglossa</taxon>
        <taxon>Ampullarioidea</taxon>
        <taxon>Ampullariidae</taxon>
        <taxon>Pomacea</taxon>
    </lineage>
</organism>
<comment type="caution">
    <text evidence="1">The sequence shown here is derived from an EMBL/GenBank/DDBJ whole genome shotgun (WGS) entry which is preliminary data.</text>
</comment>
<dbReference type="Proteomes" id="UP000245119">
    <property type="component" value="Linkage Group LG3"/>
</dbReference>